<accession>A0AAD8YN33</accession>
<dbReference type="Proteomes" id="UP001239994">
    <property type="component" value="Unassembled WGS sequence"/>
</dbReference>
<proteinExistence type="predicted"/>
<name>A0AAD8YN33_9TELE</name>
<dbReference type="AlphaFoldDB" id="A0AAD8YN33"/>
<dbReference type="EMBL" id="JAROKS010000764">
    <property type="protein sequence ID" value="KAK1784002.1"/>
    <property type="molecule type" value="Genomic_DNA"/>
</dbReference>
<sequence length="50" mass="5582">MSFDPLSCSRWPVSGRSVLRLRHLALFSGLQPDRLARCWQVAPLGRGSVT</sequence>
<keyword evidence="2" id="KW-1185">Reference proteome</keyword>
<protein>
    <submittedName>
        <fullName evidence="1">Uncharacterized protein</fullName>
    </submittedName>
</protein>
<evidence type="ECO:0000313" key="1">
    <source>
        <dbReference type="EMBL" id="KAK1784002.1"/>
    </source>
</evidence>
<evidence type="ECO:0000313" key="2">
    <source>
        <dbReference type="Proteomes" id="UP001239994"/>
    </source>
</evidence>
<gene>
    <name evidence="1" type="ORF">P4O66_004500</name>
</gene>
<organism evidence="1 2">
    <name type="scientific">Electrophorus voltai</name>
    <dbReference type="NCBI Taxonomy" id="2609070"/>
    <lineage>
        <taxon>Eukaryota</taxon>
        <taxon>Metazoa</taxon>
        <taxon>Chordata</taxon>
        <taxon>Craniata</taxon>
        <taxon>Vertebrata</taxon>
        <taxon>Euteleostomi</taxon>
        <taxon>Actinopterygii</taxon>
        <taxon>Neopterygii</taxon>
        <taxon>Teleostei</taxon>
        <taxon>Ostariophysi</taxon>
        <taxon>Gymnotiformes</taxon>
        <taxon>Gymnotoidei</taxon>
        <taxon>Gymnotidae</taxon>
        <taxon>Electrophorus</taxon>
    </lineage>
</organism>
<comment type="caution">
    <text evidence="1">The sequence shown here is derived from an EMBL/GenBank/DDBJ whole genome shotgun (WGS) entry which is preliminary data.</text>
</comment>
<reference evidence="1" key="1">
    <citation type="submission" date="2023-03" db="EMBL/GenBank/DDBJ databases">
        <title>Electrophorus voltai genome.</title>
        <authorList>
            <person name="Bian C."/>
        </authorList>
    </citation>
    <scope>NUCLEOTIDE SEQUENCE</scope>
    <source>
        <strain evidence="1">CB-2022</strain>
        <tissue evidence="1">Muscle</tissue>
    </source>
</reference>
<feature type="non-terminal residue" evidence="1">
    <location>
        <position position="50"/>
    </location>
</feature>